<evidence type="ECO:0000313" key="4">
    <source>
        <dbReference type="Proteomes" id="UP001500427"/>
    </source>
</evidence>
<comment type="caution">
    <text evidence="3">The sequence shown here is derived from an EMBL/GenBank/DDBJ whole genome shotgun (WGS) entry which is preliminary data.</text>
</comment>
<feature type="domain" description="SCP" evidence="2">
    <location>
        <begin position="98"/>
        <end position="211"/>
    </location>
</feature>
<protein>
    <recommendedName>
        <fullName evidence="2">SCP domain-containing protein</fullName>
    </recommendedName>
</protein>
<keyword evidence="1" id="KW-0812">Transmembrane</keyword>
<dbReference type="InterPro" id="IPR035940">
    <property type="entry name" value="CAP_sf"/>
</dbReference>
<evidence type="ECO:0000313" key="3">
    <source>
        <dbReference type="EMBL" id="GAA5019866.1"/>
    </source>
</evidence>
<evidence type="ECO:0000259" key="2">
    <source>
        <dbReference type="Pfam" id="PF00188"/>
    </source>
</evidence>
<dbReference type="Proteomes" id="UP001500427">
    <property type="component" value="Unassembled WGS sequence"/>
</dbReference>
<keyword evidence="1" id="KW-1133">Transmembrane helix</keyword>
<dbReference type="PANTHER" id="PTHR31157">
    <property type="entry name" value="SCP DOMAIN-CONTAINING PROTEIN"/>
    <property type="match status" value="1"/>
</dbReference>
<reference evidence="4" key="1">
    <citation type="journal article" date="2019" name="Int. J. Syst. Evol. Microbiol.">
        <title>The Global Catalogue of Microorganisms (GCM) 10K type strain sequencing project: providing services to taxonomists for standard genome sequencing and annotation.</title>
        <authorList>
            <consortium name="The Broad Institute Genomics Platform"/>
            <consortium name="The Broad Institute Genome Sequencing Center for Infectious Disease"/>
            <person name="Wu L."/>
            <person name="Ma J."/>
        </authorList>
    </citation>
    <scope>NUCLEOTIDE SEQUENCE [LARGE SCALE GENOMIC DNA]</scope>
    <source>
        <strain evidence="4">JCM 17687</strain>
    </source>
</reference>
<dbReference type="PANTHER" id="PTHR31157:SF1">
    <property type="entry name" value="SCP DOMAIN-CONTAINING PROTEIN"/>
    <property type="match status" value="1"/>
</dbReference>
<proteinExistence type="predicted"/>
<dbReference type="CDD" id="cd05379">
    <property type="entry name" value="CAP_bacterial"/>
    <property type="match status" value="1"/>
</dbReference>
<keyword evidence="1" id="KW-0472">Membrane</keyword>
<name>A0ABP9J5P5_9MICO</name>
<organism evidence="3 4">
    <name type="scientific">Terrabacter aeriphilus</name>
    <dbReference type="NCBI Taxonomy" id="515662"/>
    <lineage>
        <taxon>Bacteria</taxon>
        <taxon>Bacillati</taxon>
        <taxon>Actinomycetota</taxon>
        <taxon>Actinomycetes</taxon>
        <taxon>Micrococcales</taxon>
        <taxon>Intrasporangiaceae</taxon>
        <taxon>Terrabacter</taxon>
    </lineage>
</organism>
<dbReference type="SUPFAM" id="SSF55797">
    <property type="entry name" value="PR-1-like"/>
    <property type="match status" value="1"/>
</dbReference>
<gene>
    <name evidence="3" type="ORF">GCM10023258_07890</name>
</gene>
<dbReference type="RefSeq" id="WP_345506131.1">
    <property type="nucleotide sequence ID" value="NZ_BAABIW010000006.1"/>
</dbReference>
<dbReference type="Pfam" id="PF00188">
    <property type="entry name" value="CAP"/>
    <property type="match status" value="1"/>
</dbReference>
<feature type="transmembrane region" description="Helical" evidence="1">
    <location>
        <begin position="12"/>
        <end position="35"/>
    </location>
</feature>
<dbReference type="InterPro" id="IPR014044">
    <property type="entry name" value="CAP_dom"/>
</dbReference>
<keyword evidence="4" id="KW-1185">Reference proteome</keyword>
<dbReference type="EMBL" id="BAABIW010000006">
    <property type="protein sequence ID" value="GAA5019866.1"/>
    <property type="molecule type" value="Genomic_DNA"/>
</dbReference>
<sequence length="215" mass="22228">MGRHAEVGTTGSLRAVVLTLTASVLLVAGGVAILWSASDLRVGPPGSVSQTVADDGSPGVVRLGQLRDAGELDELEQRGAAWTDLAAIRLAMGREVVALVDAERRREGCAPLSPSLVLRRAAQLHTADMADAGYLSLTSPSGVTLLQRARDLGYAGPMVGGSVSVDHAGPEGVVHAWLGVARSRTTLLDCSYNQVGVGFATTDANRTYWTVALGG</sequence>
<dbReference type="Gene3D" id="3.40.33.10">
    <property type="entry name" value="CAP"/>
    <property type="match status" value="1"/>
</dbReference>
<evidence type="ECO:0000256" key="1">
    <source>
        <dbReference type="SAM" id="Phobius"/>
    </source>
</evidence>
<accession>A0ABP9J5P5</accession>